<dbReference type="SUPFAM" id="SSF56601">
    <property type="entry name" value="beta-lactamase/transpeptidase-like"/>
    <property type="match status" value="1"/>
</dbReference>
<dbReference type="InterPro" id="IPR012338">
    <property type="entry name" value="Beta-lactam/transpept-like"/>
</dbReference>
<organism evidence="12 13">
    <name type="scientific">Berkelbacteria bacterium GW2011_GWA2_38_9</name>
    <dbReference type="NCBI Taxonomy" id="1618334"/>
    <lineage>
        <taxon>Bacteria</taxon>
        <taxon>Candidatus Berkelbacteria</taxon>
    </lineage>
</organism>
<dbReference type="GO" id="GO:0008360">
    <property type="term" value="P:regulation of cell shape"/>
    <property type="evidence" value="ECO:0007669"/>
    <property type="project" value="UniProtKB-KW"/>
</dbReference>
<feature type="active site" evidence="7">
    <location>
        <position position="160"/>
    </location>
</feature>
<sequence>MRYSQQIKQTKQNRLVAYSILLVIFLIFIWYFNLMFISRPISAQASVLGVSTSDNQKDYQIYPYPVLKTQSKPLDLARYWALIDADSGKTIISSKSDAVVPIASTTKIMTALIVLTEVKDLSQKVEIQKEINGIYQNTQRLRWGDEYTVENLLYLLLLESDNQAANSLAFFVAGVKNTSVSGWQPRINVFVQMMNERAAQIGLTQTKFLDPAGLDESTSSTSLEMTALTRQALKNASFQKFVSTANRSVNNITGSKTFDLKNSNRLISEWAYPGAIGVKTGFLPNSSSSDLSAGHCLIAAAKRNNHTLIAAVYNTYGEASTSSATAAKELLDFGFENVEWH</sequence>
<evidence type="ECO:0000256" key="1">
    <source>
        <dbReference type="ARBA" id="ARBA00007164"/>
    </source>
</evidence>
<dbReference type="GO" id="GO:0071555">
    <property type="term" value="P:cell wall organization"/>
    <property type="evidence" value="ECO:0007669"/>
    <property type="project" value="UniProtKB-KW"/>
</dbReference>
<keyword evidence="10" id="KW-0812">Transmembrane</keyword>
<evidence type="ECO:0000256" key="2">
    <source>
        <dbReference type="ARBA" id="ARBA00022729"/>
    </source>
</evidence>
<dbReference type="Gene3D" id="3.40.710.10">
    <property type="entry name" value="DD-peptidase/beta-lactamase superfamily"/>
    <property type="match status" value="1"/>
</dbReference>
<keyword evidence="4" id="KW-0133">Cell shape</keyword>
<dbReference type="GO" id="GO:0006508">
    <property type="term" value="P:proteolysis"/>
    <property type="evidence" value="ECO:0007669"/>
    <property type="project" value="InterPro"/>
</dbReference>
<keyword evidence="2" id="KW-0732">Signal</keyword>
<dbReference type="InterPro" id="IPR001967">
    <property type="entry name" value="Peptidase_S11_N"/>
</dbReference>
<keyword evidence="10" id="KW-1133">Transmembrane helix</keyword>
<feature type="transmembrane region" description="Helical" evidence="10">
    <location>
        <begin position="15"/>
        <end position="32"/>
    </location>
</feature>
<dbReference type="PANTHER" id="PTHR21581">
    <property type="entry name" value="D-ALANYL-D-ALANINE CARBOXYPEPTIDASE"/>
    <property type="match status" value="1"/>
</dbReference>
<gene>
    <name evidence="12" type="ORF">UT11_C0007G0024</name>
</gene>
<evidence type="ECO:0000313" key="12">
    <source>
        <dbReference type="EMBL" id="KKQ90382.1"/>
    </source>
</evidence>
<evidence type="ECO:0000256" key="3">
    <source>
        <dbReference type="ARBA" id="ARBA00022801"/>
    </source>
</evidence>
<dbReference type="Pfam" id="PF00768">
    <property type="entry name" value="Peptidase_S11"/>
    <property type="match status" value="1"/>
</dbReference>
<dbReference type="GO" id="GO:0009252">
    <property type="term" value="P:peptidoglycan biosynthetic process"/>
    <property type="evidence" value="ECO:0007669"/>
    <property type="project" value="UniProtKB-KW"/>
</dbReference>
<evidence type="ECO:0000256" key="8">
    <source>
        <dbReference type="PIRSR" id="PIRSR618044-2"/>
    </source>
</evidence>
<keyword evidence="12" id="KW-0121">Carboxypeptidase</keyword>
<keyword evidence="10" id="KW-0472">Membrane</keyword>
<evidence type="ECO:0000256" key="7">
    <source>
        <dbReference type="PIRSR" id="PIRSR618044-1"/>
    </source>
</evidence>
<dbReference type="PANTHER" id="PTHR21581:SF33">
    <property type="entry name" value="D-ALANYL-D-ALANINE CARBOXYPEPTIDASE DACB"/>
    <property type="match status" value="1"/>
</dbReference>
<name>A0A0G0LH27_9BACT</name>
<keyword evidence="5" id="KW-0573">Peptidoglycan synthesis</keyword>
<evidence type="ECO:0000256" key="6">
    <source>
        <dbReference type="ARBA" id="ARBA00023316"/>
    </source>
</evidence>
<evidence type="ECO:0000313" key="13">
    <source>
        <dbReference type="Proteomes" id="UP000033934"/>
    </source>
</evidence>
<comment type="caution">
    <text evidence="12">The sequence shown here is derived from an EMBL/GenBank/DDBJ whole genome shotgun (WGS) entry which is preliminary data.</text>
</comment>
<keyword evidence="12" id="KW-0645">Protease</keyword>
<feature type="binding site" evidence="8">
    <location>
        <position position="279"/>
    </location>
    <ligand>
        <name>substrate</name>
    </ligand>
</feature>
<dbReference type="AlphaFoldDB" id="A0A0G0LH27"/>
<evidence type="ECO:0000259" key="11">
    <source>
        <dbReference type="Pfam" id="PF00768"/>
    </source>
</evidence>
<proteinExistence type="inferred from homology"/>
<keyword evidence="6" id="KW-0961">Cell wall biogenesis/degradation</keyword>
<protein>
    <submittedName>
        <fullName evidence="12">Serine-type D-Ala-D-Ala carboxypeptidase</fullName>
    </submittedName>
</protein>
<dbReference type="InterPro" id="IPR018044">
    <property type="entry name" value="Peptidase_S11"/>
</dbReference>
<dbReference type="EMBL" id="LBVO01000007">
    <property type="protein sequence ID" value="KKQ90382.1"/>
    <property type="molecule type" value="Genomic_DNA"/>
</dbReference>
<dbReference type="PRINTS" id="PR00725">
    <property type="entry name" value="DADACBPTASE1"/>
</dbReference>
<evidence type="ECO:0000256" key="4">
    <source>
        <dbReference type="ARBA" id="ARBA00022960"/>
    </source>
</evidence>
<feature type="active site" description="Proton acceptor" evidence="7">
    <location>
        <position position="107"/>
    </location>
</feature>
<comment type="similarity">
    <text evidence="1 9">Belongs to the peptidase S11 family.</text>
</comment>
<keyword evidence="3" id="KW-0378">Hydrolase</keyword>
<reference evidence="12 13" key="1">
    <citation type="journal article" date="2015" name="Nature">
        <title>rRNA introns, odd ribosomes, and small enigmatic genomes across a large radiation of phyla.</title>
        <authorList>
            <person name="Brown C.T."/>
            <person name="Hug L.A."/>
            <person name="Thomas B.C."/>
            <person name="Sharon I."/>
            <person name="Castelle C.J."/>
            <person name="Singh A."/>
            <person name="Wilkins M.J."/>
            <person name="Williams K.H."/>
            <person name="Banfield J.F."/>
        </authorList>
    </citation>
    <scope>NUCLEOTIDE SEQUENCE [LARGE SCALE GENOMIC DNA]</scope>
</reference>
<evidence type="ECO:0000256" key="9">
    <source>
        <dbReference type="RuleBase" id="RU004016"/>
    </source>
</evidence>
<accession>A0A0G0LH27</accession>
<feature type="domain" description="Peptidase S11 D-alanyl-D-alanine carboxypeptidase A N-terminal" evidence="11">
    <location>
        <begin position="72"/>
        <end position="315"/>
    </location>
</feature>
<feature type="active site" description="Acyl-ester intermediate" evidence="7">
    <location>
        <position position="104"/>
    </location>
</feature>
<dbReference type="Proteomes" id="UP000033934">
    <property type="component" value="Unassembled WGS sequence"/>
</dbReference>
<dbReference type="GO" id="GO:0009002">
    <property type="term" value="F:serine-type D-Ala-D-Ala carboxypeptidase activity"/>
    <property type="evidence" value="ECO:0007669"/>
    <property type="project" value="InterPro"/>
</dbReference>
<evidence type="ECO:0000256" key="5">
    <source>
        <dbReference type="ARBA" id="ARBA00022984"/>
    </source>
</evidence>
<evidence type="ECO:0000256" key="10">
    <source>
        <dbReference type="SAM" id="Phobius"/>
    </source>
</evidence>